<dbReference type="Proteomes" id="UP000001876">
    <property type="component" value="Unassembled WGS sequence"/>
</dbReference>
<evidence type="ECO:0000313" key="9">
    <source>
        <dbReference type="Proteomes" id="UP000001876"/>
    </source>
</evidence>
<dbReference type="RefSeq" id="XP_003063461.1">
    <property type="nucleotide sequence ID" value="XM_003063415.1"/>
</dbReference>
<keyword evidence="5 7" id="KW-0472">Membrane</keyword>
<comment type="similarity">
    <text evidence="2">Belongs to the TMEM192 family.</text>
</comment>
<feature type="transmembrane region" description="Helical" evidence="7">
    <location>
        <begin position="97"/>
        <end position="114"/>
    </location>
</feature>
<feature type="transmembrane region" description="Helical" evidence="7">
    <location>
        <begin position="126"/>
        <end position="147"/>
    </location>
</feature>
<evidence type="ECO:0000256" key="2">
    <source>
        <dbReference type="ARBA" id="ARBA00006314"/>
    </source>
</evidence>
<keyword evidence="3 7" id="KW-0812">Transmembrane</keyword>
<dbReference type="KEGG" id="mpp:MICPUCDRAFT_48843"/>
<evidence type="ECO:0000256" key="6">
    <source>
        <dbReference type="SAM" id="MobiDB-lite"/>
    </source>
</evidence>
<feature type="region of interest" description="Disordered" evidence="6">
    <location>
        <begin position="1"/>
        <end position="69"/>
    </location>
</feature>
<keyword evidence="9" id="KW-1185">Reference proteome</keyword>
<dbReference type="GeneID" id="9688703"/>
<dbReference type="PANTHER" id="PTHR31592:SF1">
    <property type="entry name" value="TRANSMEMBRANE PROTEIN 192"/>
    <property type="match status" value="1"/>
</dbReference>
<evidence type="ECO:0000313" key="8">
    <source>
        <dbReference type="EMBL" id="EEH52597.1"/>
    </source>
</evidence>
<feature type="compositionally biased region" description="Low complexity" evidence="6">
    <location>
        <begin position="456"/>
        <end position="468"/>
    </location>
</feature>
<evidence type="ECO:0000256" key="3">
    <source>
        <dbReference type="ARBA" id="ARBA00022692"/>
    </source>
</evidence>
<protein>
    <submittedName>
        <fullName evidence="8">Predicted protein</fullName>
    </submittedName>
</protein>
<dbReference type="PANTHER" id="PTHR31592">
    <property type="entry name" value="TRANSMEMBRANE PROTEIN 192"/>
    <property type="match status" value="1"/>
</dbReference>
<proteinExistence type="inferred from homology"/>
<feature type="transmembrane region" description="Helical" evidence="7">
    <location>
        <begin position="225"/>
        <end position="252"/>
    </location>
</feature>
<feature type="region of interest" description="Disordered" evidence="6">
    <location>
        <begin position="430"/>
        <end position="511"/>
    </location>
</feature>
<organism evidence="9">
    <name type="scientific">Micromonas pusilla (strain CCMP1545)</name>
    <name type="common">Picoplanktonic green alga</name>
    <dbReference type="NCBI Taxonomy" id="564608"/>
    <lineage>
        <taxon>Eukaryota</taxon>
        <taxon>Viridiplantae</taxon>
        <taxon>Chlorophyta</taxon>
        <taxon>Mamiellophyceae</taxon>
        <taxon>Mamiellales</taxon>
        <taxon>Mamiellaceae</taxon>
        <taxon>Micromonas</taxon>
    </lineage>
</organism>
<reference evidence="8 9" key="1">
    <citation type="journal article" date="2009" name="Science">
        <title>Green evolution and dynamic adaptations revealed by genomes of the marine picoeukaryotes Micromonas.</title>
        <authorList>
            <person name="Worden A.Z."/>
            <person name="Lee J.H."/>
            <person name="Mock T."/>
            <person name="Rouze P."/>
            <person name="Simmons M.P."/>
            <person name="Aerts A.L."/>
            <person name="Allen A.E."/>
            <person name="Cuvelier M.L."/>
            <person name="Derelle E."/>
            <person name="Everett M.V."/>
            <person name="Foulon E."/>
            <person name="Grimwood J."/>
            <person name="Gundlach H."/>
            <person name="Henrissat B."/>
            <person name="Napoli C."/>
            <person name="McDonald S.M."/>
            <person name="Parker M.S."/>
            <person name="Rombauts S."/>
            <person name="Salamov A."/>
            <person name="Von Dassow P."/>
            <person name="Badger J.H."/>
            <person name="Coutinho P.M."/>
            <person name="Demir E."/>
            <person name="Dubchak I."/>
            <person name="Gentemann C."/>
            <person name="Eikrem W."/>
            <person name="Gready J.E."/>
            <person name="John U."/>
            <person name="Lanier W."/>
            <person name="Lindquist E.A."/>
            <person name="Lucas S."/>
            <person name="Mayer K.F."/>
            <person name="Moreau H."/>
            <person name="Not F."/>
            <person name="Otillar R."/>
            <person name="Panaud O."/>
            <person name="Pangilinan J."/>
            <person name="Paulsen I."/>
            <person name="Piegu B."/>
            <person name="Poliakov A."/>
            <person name="Robbens S."/>
            <person name="Schmutz J."/>
            <person name="Toulza E."/>
            <person name="Wyss T."/>
            <person name="Zelensky A."/>
            <person name="Zhou K."/>
            <person name="Armbrust E.V."/>
            <person name="Bhattacharya D."/>
            <person name="Goodenough U.W."/>
            <person name="Van de Peer Y."/>
            <person name="Grigoriev I.V."/>
        </authorList>
    </citation>
    <scope>NUCLEOTIDE SEQUENCE [LARGE SCALE GENOMIC DNA]</scope>
    <source>
        <strain evidence="8 9">CCMP1545</strain>
    </source>
</reference>
<dbReference type="GO" id="GO:0005770">
    <property type="term" value="C:late endosome"/>
    <property type="evidence" value="ECO:0007669"/>
    <property type="project" value="TreeGrafter"/>
</dbReference>
<dbReference type="AlphaFoldDB" id="C1N626"/>
<evidence type="ECO:0000256" key="5">
    <source>
        <dbReference type="ARBA" id="ARBA00023136"/>
    </source>
</evidence>
<feature type="region of interest" description="Disordered" evidence="6">
    <location>
        <begin position="258"/>
        <end position="311"/>
    </location>
</feature>
<dbReference type="InterPro" id="IPR029399">
    <property type="entry name" value="TMEM192"/>
</dbReference>
<evidence type="ECO:0000256" key="4">
    <source>
        <dbReference type="ARBA" id="ARBA00022989"/>
    </source>
</evidence>
<feature type="transmembrane region" description="Helical" evidence="7">
    <location>
        <begin position="168"/>
        <end position="191"/>
    </location>
</feature>
<dbReference type="GO" id="GO:0005765">
    <property type="term" value="C:lysosomal membrane"/>
    <property type="evidence" value="ECO:0007669"/>
    <property type="project" value="TreeGrafter"/>
</dbReference>
<feature type="compositionally biased region" description="Pro residues" evidence="6">
    <location>
        <begin position="469"/>
        <end position="483"/>
    </location>
</feature>
<gene>
    <name evidence="8" type="ORF">MICPUCDRAFT_48843</name>
</gene>
<feature type="compositionally biased region" description="Basic and acidic residues" evidence="6">
    <location>
        <begin position="297"/>
        <end position="307"/>
    </location>
</feature>
<feature type="compositionally biased region" description="Basic and acidic residues" evidence="6">
    <location>
        <begin position="430"/>
        <end position="442"/>
    </location>
</feature>
<evidence type="ECO:0000256" key="7">
    <source>
        <dbReference type="SAM" id="Phobius"/>
    </source>
</evidence>
<comment type="subcellular location">
    <subcellularLocation>
        <location evidence="1">Membrane</location>
        <topology evidence="1">Multi-pass membrane protein</topology>
    </subcellularLocation>
</comment>
<evidence type="ECO:0000256" key="1">
    <source>
        <dbReference type="ARBA" id="ARBA00004141"/>
    </source>
</evidence>
<name>C1N626_MICPC</name>
<keyword evidence="4 7" id="KW-1133">Transmembrane helix</keyword>
<accession>C1N626</accession>
<dbReference type="EMBL" id="GG663748">
    <property type="protein sequence ID" value="EEH52597.1"/>
    <property type="molecule type" value="Genomic_DNA"/>
</dbReference>
<sequence>MASLSPMTAAMSRGFARDPPPPSLAEPLLPRSTPPTGHARRRRDDDDDDASSDSNAVARGAALPLTPPRRDAAFGDVAVSAASDAETDDGFVPWADATPFAYVALVLCVALAAARLGDVRDARSPALLSMALLALAGAMQPLLCASLTKARRAGYLDFYLSSRRAFRAPFAIASVGTATACLASILLGVFVDPEDGASASTLIRVPDRIARALLPGYQTRAPSPFVVASATAFVAFGFECVALLIALGVIIARTRRHRRAGTPPDAKSALNPPNAAGDDDDDDETGRARGGWSPSFDFKRGVRRGETTESVSDAQAELNRYMCDQVSELGREVLRLRRVVARRETMARGVGHARAMAASAATTSQVAAAAAGDATPAEAVTRAAHAAALNLVQAELKATRAELARREREASRLRELDFARSEEATRLRRALEEKERRAEEAKSAGAAEEKEEISREAGPGPASGEAPAPAVPPPPADADPPVSPSKKKTYPEPKRVTDAVAKMNDAFGMGI</sequence>